<organism evidence="1 2">
    <name type="scientific">Gossypium trilobum</name>
    <dbReference type="NCBI Taxonomy" id="34281"/>
    <lineage>
        <taxon>Eukaryota</taxon>
        <taxon>Viridiplantae</taxon>
        <taxon>Streptophyta</taxon>
        <taxon>Embryophyta</taxon>
        <taxon>Tracheophyta</taxon>
        <taxon>Spermatophyta</taxon>
        <taxon>Magnoliopsida</taxon>
        <taxon>eudicotyledons</taxon>
        <taxon>Gunneridae</taxon>
        <taxon>Pentapetalae</taxon>
        <taxon>rosids</taxon>
        <taxon>malvids</taxon>
        <taxon>Malvales</taxon>
        <taxon>Malvaceae</taxon>
        <taxon>Malvoideae</taxon>
        <taxon>Gossypium</taxon>
    </lineage>
</organism>
<gene>
    <name evidence="1" type="ORF">Gotri_002726</name>
</gene>
<protein>
    <submittedName>
        <fullName evidence="1">Uncharacterized protein</fullName>
    </submittedName>
</protein>
<comment type="caution">
    <text evidence="1">The sequence shown here is derived from an EMBL/GenBank/DDBJ whole genome shotgun (WGS) entry which is preliminary data.</text>
</comment>
<dbReference type="AlphaFoldDB" id="A0A7J9FA58"/>
<name>A0A7J9FA58_9ROSI</name>
<reference evidence="1 2" key="1">
    <citation type="journal article" date="2019" name="Genome Biol. Evol.">
        <title>Insights into the evolution of the New World diploid cottons (Gossypium, subgenus Houzingenia) based on genome sequencing.</title>
        <authorList>
            <person name="Grover C.E."/>
            <person name="Arick M.A. 2nd"/>
            <person name="Thrash A."/>
            <person name="Conover J.L."/>
            <person name="Sanders W.S."/>
            <person name="Peterson D.G."/>
            <person name="Frelichowski J.E."/>
            <person name="Scheffler J.A."/>
            <person name="Scheffler B.E."/>
            <person name="Wendel J.F."/>
        </authorList>
    </citation>
    <scope>NUCLEOTIDE SEQUENCE [LARGE SCALE GENOMIC DNA]</scope>
    <source>
        <strain evidence="1">8</strain>
        <tissue evidence="1">Leaf</tissue>
    </source>
</reference>
<keyword evidence="2" id="KW-1185">Reference proteome</keyword>
<sequence>MSVFQLVRSTIDAPFTNYVVGSSEKSEEIGGCKEEEEKNLVFCTCICNCFVVL</sequence>
<evidence type="ECO:0000313" key="2">
    <source>
        <dbReference type="Proteomes" id="UP000593568"/>
    </source>
</evidence>
<accession>A0A7J9FA58</accession>
<dbReference type="Proteomes" id="UP000593568">
    <property type="component" value="Unassembled WGS sequence"/>
</dbReference>
<dbReference type="EMBL" id="JABEZW010000012">
    <property type="protein sequence ID" value="MBA0781844.1"/>
    <property type="molecule type" value="Genomic_DNA"/>
</dbReference>
<proteinExistence type="predicted"/>
<evidence type="ECO:0000313" key="1">
    <source>
        <dbReference type="EMBL" id="MBA0781844.1"/>
    </source>
</evidence>